<dbReference type="FunFam" id="1.20.1560.10:FF:000037">
    <property type="entry name" value="ATP-binding cassette subfamily C member 10"/>
    <property type="match status" value="1"/>
</dbReference>
<protein>
    <recommendedName>
        <fullName evidence="3">ABC-type xenobiotic transporter</fullName>
        <ecNumber evidence="3">7.6.2.2</ecNumber>
    </recommendedName>
</protein>
<feature type="transmembrane region" description="Helical" evidence="14">
    <location>
        <begin position="435"/>
        <end position="452"/>
    </location>
</feature>
<dbReference type="SMART" id="SM00382">
    <property type="entry name" value="AAA"/>
    <property type="match status" value="2"/>
</dbReference>
<dbReference type="InterPro" id="IPR036640">
    <property type="entry name" value="ABC1_TM_sf"/>
</dbReference>
<feature type="transmembrane region" description="Helical" evidence="14">
    <location>
        <begin position="1178"/>
        <end position="1199"/>
    </location>
</feature>
<feature type="domain" description="ABC transmembrane type-1" evidence="16">
    <location>
        <begin position="328"/>
        <end position="607"/>
    </location>
</feature>
<feature type="transmembrane region" description="Helical" evidence="14">
    <location>
        <begin position="76"/>
        <end position="96"/>
    </location>
</feature>
<feature type="transmembrane region" description="Helical" evidence="14">
    <location>
        <begin position="913"/>
        <end position="937"/>
    </location>
</feature>
<evidence type="ECO:0000256" key="1">
    <source>
        <dbReference type="ARBA" id="ARBA00004141"/>
    </source>
</evidence>
<dbReference type="GO" id="GO:0008559">
    <property type="term" value="F:ABC-type xenobiotic transporter activity"/>
    <property type="evidence" value="ECO:0007669"/>
    <property type="project" value="UniProtKB-EC"/>
</dbReference>
<dbReference type="InterPro" id="IPR017871">
    <property type="entry name" value="ABC_transporter-like_CS"/>
</dbReference>
<dbReference type="PANTHER" id="PTHR24223:SF330">
    <property type="entry name" value="ATP-BINDING CASSETTE SUB-FAMILY C MEMBER 10"/>
    <property type="match status" value="1"/>
</dbReference>
<dbReference type="Pfam" id="PF00005">
    <property type="entry name" value="ABC_tran"/>
    <property type="match status" value="2"/>
</dbReference>
<evidence type="ECO:0000256" key="11">
    <source>
        <dbReference type="ARBA" id="ARBA00023136"/>
    </source>
</evidence>
<evidence type="ECO:0000259" key="15">
    <source>
        <dbReference type="PROSITE" id="PS50893"/>
    </source>
</evidence>
<sequence>MDFPDTFQWNWTQFCGPDGFNPWNSTHNIPGSCFQELILQIPILSLFAIVSAFYCGKQTEPILRTPRERNILALRYLITFMIFILPLIRCNLELILKPASLFPVDVVLAVVQTLAWGVHLACILTIRFSECGGLRGPTLLGSLWMLYFAFSCLYVPAQYVTLMYSDLHVTYFYFALAQMTLLVLYGATMIPGDDHNAERLRHHNFLQTQITDRQRLVHYSRFREDFDRDYLGTAMENAGLLSRLLFGWVEPLMSKGMSGTLQCTDDLFDLPESLTSKHLYDKLNDALMITSTIEVDAREERGGTSYAQIPRPSLLSALHFCFGREFYACGALKLISDLAGFAAPLLLYQLVNFIETGTEPFHYGALYAGALTLTTIIAALCNEHFGFQSNKVSLKIRGSLVTIIYKKTLNLSVLTLNSISVGEIVNHISTDTDRIVGACASFHALWSIPLQLTVTLYLLYMHLGVAAFTGVVFSLLLIPVNKVIADRIASYSSSNMTEKDERVRLMSEILRGIRSIKLYAWEKFFTARVNRTRARELYYLKWRKYLDALCVYFWATTPVSMSLLTFSAYVMLGNPLTAATVFTSMALLNMLIGPLNAFPWVLNGLTEAWVSVKRVQKLLDLPETDHTAYYSHINKLKSKDSNEMVIILNATFTWHTPHFIMSHISASIPRGQLTGVCGPVGSGKSSLLMAICGEIDKQSGVLGLGPDEMENGFSLVTQTPWLQHGTVRDNILFGLPYDETFYNTVLEACALKSDLQTLPGGDLAWVGEGGLTLSGGQKARLSLARAVYQNKDIFLLDDILAALDATVASHVFSQCVQKLLLGRGKTVVMATHLTQYLVSAHHVLVMSSGCLVAQGLPSQVLPNYNDLALGVSDPSPSPPSSPLHHSTSRSSSLVESDVHEEITRTGSLAFNVYAAYIRGVGTVMSLCVLVFLITMQLTKNGGDWWFSYWLIHQNQTEPPSNTTEGIENYPVILNMVSLIESRLPAQVAMNFSNFLFIYCTIGTFNSLTALGRAFTFAIGGIHAATKLHDQLLTSIMKARVLVFDLSPIGRILNRFSSDVDTIDDSLPFILNILLASLFSVLGAMIIIVYSLPWLILVLLPLIPLYHRLQNHYRNTSREVKRLSSKSLSPLYSHFNETLQGLSSVRAYRAVARFKRENEDKLENNQKARFASAIIQNWLGLRLQMIGVLVVAGVGVVALVQHHHQMANPALVGLAVSYALSLTSVLSSLINSMTETEKEMVAVERVTEYINISKEEDRVLSVKLPYAWPASGVVQFNNVQLRYRSQLSLSLKMVSFETLPAEKIGVVGRTGAGKSSLLVALFRLTEISGGTIYVDKINIANVSLPDLRSRFFVIPQDPFLFSGTIRQNLDPNKRYRDSEIWTALQKCHLIPVVKKLGGLNATLTHEGTNLSNGQKQLMCLVRALLQNAKILFIDEATASVDQDTDRQIQNTIRSCFLHSTVFIIAHRIHSVMSCDRVLVMSGGEVIEFDSPQNLRQDKNSAFYALVTQNDTCS</sequence>
<dbReference type="GO" id="GO:0016887">
    <property type="term" value="F:ATP hydrolysis activity"/>
    <property type="evidence" value="ECO:0007669"/>
    <property type="project" value="InterPro"/>
</dbReference>
<dbReference type="InterPro" id="IPR050173">
    <property type="entry name" value="ABC_transporter_C-like"/>
</dbReference>
<evidence type="ECO:0000256" key="9">
    <source>
        <dbReference type="ARBA" id="ARBA00022967"/>
    </source>
</evidence>
<dbReference type="EMBL" id="MH172502">
    <property type="protein sequence ID" value="QAA95909.1"/>
    <property type="molecule type" value="mRNA"/>
</dbReference>
<dbReference type="PROSITE" id="PS50929">
    <property type="entry name" value="ABC_TM1F"/>
    <property type="match status" value="2"/>
</dbReference>
<dbReference type="PANTHER" id="PTHR24223">
    <property type="entry name" value="ATP-BINDING CASSETTE SUB-FAMILY C"/>
    <property type="match status" value="1"/>
</dbReference>
<evidence type="ECO:0000256" key="5">
    <source>
        <dbReference type="ARBA" id="ARBA00022692"/>
    </source>
</evidence>
<dbReference type="FunFam" id="1.20.1560.10:FF:000113">
    <property type="entry name" value="ABC transporter, putative"/>
    <property type="match status" value="1"/>
</dbReference>
<dbReference type="InterPro" id="IPR003439">
    <property type="entry name" value="ABC_transporter-like_ATP-bd"/>
</dbReference>
<evidence type="ECO:0000256" key="13">
    <source>
        <dbReference type="SAM" id="MobiDB-lite"/>
    </source>
</evidence>
<feature type="transmembrane region" description="Helical" evidence="14">
    <location>
        <begin position="334"/>
        <end position="354"/>
    </location>
</feature>
<feature type="transmembrane region" description="Helical" evidence="14">
    <location>
        <begin position="171"/>
        <end position="192"/>
    </location>
</feature>
<dbReference type="PROSITE" id="PS50893">
    <property type="entry name" value="ABC_TRANSPORTER_2"/>
    <property type="match status" value="2"/>
</dbReference>
<keyword evidence="5 14" id="KW-0812">Transmembrane</keyword>
<evidence type="ECO:0000256" key="3">
    <source>
        <dbReference type="ARBA" id="ARBA00012191"/>
    </source>
</evidence>
<keyword evidence="6" id="KW-0677">Repeat</keyword>
<reference evidence="17" key="1">
    <citation type="submission" date="2018-04" db="EMBL/GenBank/DDBJ databases">
        <title>The ABC transporter gene family of Asian Citrus Psyllid, Diaphorina citri.</title>
        <authorList>
            <person name="Wang Z."/>
            <person name="Zeng X."/>
        </authorList>
    </citation>
    <scope>NUCLEOTIDE SEQUENCE</scope>
</reference>
<comment type="similarity">
    <text evidence="2">Belongs to the ABC transporter superfamily. ABCC family. Conjugate transporter (TC 3.A.1.208) subfamily.</text>
</comment>
<evidence type="ECO:0000256" key="2">
    <source>
        <dbReference type="ARBA" id="ARBA00009726"/>
    </source>
</evidence>
<feature type="compositionally biased region" description="Low complexity" evidence="13">
    <location>
        <begin position="882"/>
        <end position="895"/>
    </location>
</feature>
<comment type="catalytic activity">
    <reaction evidence="12">
        <text>ATP + H2O + xenobioticSide 1 = ADP + phosphate + xenobioticSide 2.</text>
        <dbReference type="EC" id="7.6.2.2"/>
    </reaction>
</comment>
<feature type="region of interest" description="Disordered" evidence="13">
    <location>
        <begin position="871"/>
        <end position="896"/>
    </location>
</feature>
<dbReference type="CDD" id="cd03244">
    <property type="entry name" value="ABCC_MRP_domain2"/>
    <property type="match status" value="1"/>
</dbReference>
<feature type="transmembrane region" description="Helical" evidence="14">
    <location>
        <begin position="102"/>
        <end position="126"/>
    </location>
</feature>
<name>A0A3R5USW7_DIACI</name>
<feature type="transmembrane region" description="Helical" evidence="14">
    <location>
        <begin position="458"/>
        <end position="478"/>
    </location>
</feature>
<keyword evidence="4" id="KW-0813">Transport</keyword>
<keyword evidence="10 14" id="KW-1133">Transmembrane helix</keyword>
<feature type="transmembrane region" description="Helical" evidence="14">
    <location>
        <begin position="138"/>
        <end position="159"/>
    </location>
</feature>
<dbReference type="EC" id="7.6.2.2" evidence="3"/>
<dbReference type="Gene3D" id="3.40.50.300">
    <property type="entry name" value="P-loop containing nucleotide triphosphate hydrolases"/>
    <property type="match status" value="2"/>
</dbReference>
<feature type="transmembrane region" description="Helical" evidence="14">
    <location>
        <begin position="37"/>
        <end position="55"/>
    </location>
</feature>
<dbReference type="InterPro" id="IPR003593">
    <property type="entry name" value="AAA+_ATPase"/>
</dbReference>
<dbReference type="CDD" id="cd18598">
    <property type="entry name" value="ABC_6TM_MRP7_D1_like"/>
    <property type="match status" value="1"/>
</dbReference>
<dbReference type="InterPro" id="IPR027417">
    <property type="entry name" value="P-loop_NTPase"/>
</dbReference>
<feature type="domain" description="ABC transporter" evidence="15">
    <location>
        <begin position="645"/>
        <end position="873"/>
    </location>
</feature>
<evidence type="ECO:0000256" key="6">
    <source>
        <dbReference type="ARBA" id="ARBA00022737"/>
    </source>
</evidence>
<evidence type="ECO:0000256" key="7">
    <source>
        <dbReference type="ARBA" id="ARBA00022741"/>
    </source>
</evidence>
<feature type="domain" description="ABC transmembrane type-1" evidence="16">
    <location>
        <begin position="994"/>
        <end position="1237"/>
    </location>
</feature>
<feature type="transmembrane region" description="Helical" evidence="14">
    <location>
        <begin position="578"/>
        <end position="602"/>
    </location>
</feature>
<dbReference type="Pfam" id="PF00664">
    <property type="entry name" value="ABC_membrane"/>
    <property type="match status" value="2"/>
</dbReference>
<feature type="transmembrane region" description="Helical" evidence="14">
    <location>
        <begin position="1072"/>
        <end position="1105"/>
    </location>
</feature>
<evidence type="ECO:0000313" key="17">
    <source>
        <dbReference type="EMBL" id="QAA95909.1"/>
    </source>
</evidence>
<keyword evidence="9" id="KW-1278">Translocase</keyword>
<proteinExistence type="evidence at transcript level"/>
<accession>A0A3R5USW7</accession>
<evidence type="ECO:0000256" key="14">
    <source>
        <dbReference type="SAM" id="Phobius"/>
    </source>
</evidence>
<evidence type="ECO:0000256" key="4">
    <source>
        <dbReference type="ARBA" id="ARBA00022448"/>
    </source>
</evidence>
<dbReference type="GO" id="GO:0005524">
    <property type="term" value="F:ATP binding"/>
    <property type="evidence" value="ECO:0007669"/>
    <property type="project" value="UniProtKB-KW"/>
</dbReference>
<feature type="transmembrane region" description="Helical" evidence="14">
    <location>
        <begin position="360"/>
        <end position="381"/>
    </location>
</feature>
<dbReference type="FunFam" id="3.40.50.300:FF:000997">
    <property type="entry name" value="Multidrug resistance-associated protein 1"/>
    <property type="match status" value="1"/>
</dbReference>
<keyword evidence="7" id="KW-0547">Nucleotide-binding</keyword>
<feature type="transmembrane region" description="Helical" evidence="14">
    <location>
        <begin position="1205"/>
        <end position="1229"/>
    </location>
</feature>
<feature type="domain" description="ABC transporter" evidence="15">
    <location>
        <begin position="1273"/>
        <end position="1506"/>
    </location>
</feature>
<feature type="transmembrane region" description="Helical" evidence="14">
    <location>
        <begin position="995"/>
        <end position="1019"/>
    </location>
</feature>
<keyword evidence="8 17" id="KW-0067">ATP-binding</keyword>
<dbReference type="SUPFAM" id="SSF52540">
    <property type="entry name" value="P-loop containing nucleoside triphosphate hydrolases"/>
    <property type="match status" value="2"/>
</dbReference>
<evidence type="ECO:0000259" key="16">
    <source>
        <dbReference type="PROSITE" id="PS50929"/>
    </source>
</evidence>
<dbReference type="CDD" id="cd18605">
    <property type="entry name" value="ABC_6TM_MRP7_D2_like"/>
    <property type="match status" value="1"/>
</dbReference>
<comment type="subcellular location">
    <subcellularLocation>
        <location evidence="1">Membrane</location>
        <topology evidence="1">Multi-pass membrane protein</topology>
    </subcellularLocation>
</comment>
<dbReference type="PROSITE" id="PS00211">
    <property type="entry name" value="ABC_TRANSPORTER_1"/>
    <property type="match status" value="1"/>
</dbReference>
<dbReference type="SUPFAM" id="SSF90123">
    <property type="entry name" value="ABC transporter transmembrane region"/>
    <property type="match status" value="2"/>
</dbReference>
<organism evidence="17">
    <name type="scientific">Diaphorina citri</name>
    <name type="common">Asian citrus psyllid</name>
    <dbReference type="NCBI Taxonomy" id="121845"/>
    <lineage>
        <taxon>Eukaryota</taxon>
        <taxon>Metazoa</taxon>
        <taxon>Ecdysozoa</taxon>
        <taxon>Arthropoda</taxon>
        <taxon>Hexapoda</taxon>
        <taxon>Insecta</taxon>
        <taxon>Pterygota</taxon>
        <taxon>Neoptera</taxon>
        <taxon>Paraneoptera</taxon>
        <taxon>Hemiptera</taxon>
        <taxon>Sternorrhyncha</taxon>
        <taxon>Psylloidea</taxon>
        <taxon>Psyllidae</taxon>
        <taxon>Diaphorininae</taxon>
        <taxon>Diaphorina</taxon>
    </lineage>
</organism>
<dbReference type="Gene3D" id="1.20.1560.10">
    <property type="entry name" value="ABC transporter type 1, transmembrane domain"/>
    <property type="match status" value="2"/>
</dbReference>
<evidence type="ECO:0000256" key="10">
    <source>
        <dbReference type="ARBA" id="ARBA00022989"/>
    </source>
</evidence>
<feature type="transmembrane region" description="Helical" evidence="14">
    <location>
        <begin position="549"/>
        <end position="572"/>
    </location>
</feature>
<keyword evidence="11 14" id="KW-0472">Membrane</keyword>
<gene>
    <name evidence="17" type="primary">ABCC4</name>
</gene>
<evidence type="ECO:0000256" key="12">
    <source>
        <dbReference type="ARBA" id="ARBA00034018"/>
    </source>
</evidence>
<dbReference type="GO" id="GO:0016020">
    <property type="term" value="C:membrane"/>
    <property type="evidence" value="ECO:0007669"/>
    <property type="project" value="UniProtKB-SubCell"/>
</dbReference>
<dbReference type="FunFam" id="3.40.50.300:FF:000630">
    <property type="entry name" value="ATP-binding cassette (ABC) transporter, putative"/>
    <property type="match status" value="1"/>
</dbReference>
<dbReference type="CDD" id="cd03250">
    <property type="entry name" value="ABCC_MRP_domain1"/>
    <property type="match status" value="1"/>
</dbReference>
<dbReference type="InterPro" id="IPR011527">
    <property type="entry name" value="ABC1_TM_dom"/>
</dbReference>
<evidence type="ECO:0000256" key="8">
    <source>
        <dbReference type="ARBA" id="ARBA00022840"/>
    </source>
</evidence>